<dbReference type="RefSeq" id="WP_136820879.1">
    <property type="nucleotide sequence ID" value="NZ_BMJX01000003.1"/>
</dbReference>
<dbReference type="Pfam" id="PF11412">
    <property type="entry name" value="DsbD_N"/>
    <property type="match status" value="1"/>
</dbReference>
<evidence type="ECO:0000313" key="4">
    <source>
        <dbReference type="Proteomes" id="UP000309872"/>
    </source>
</evidence>
<gene>
    <name evidence="3" type="ORF">FAZ19_11545</name>
</gene>
<proteinExistence type="predicted"/>
<feature type="domain" description="Thiol:disulfide interchange protein DsbD N-terminal" evidence="2">
    <location>
        <begin position="29"/>
        <end position="145"/>
    </location>
</feature>
<dbReference type="Proteomes" id="UP000309872">
    <property type="component" value="Unassembled WGS sequence"/>
</dbReference>
<evidence type="ECO:0000259" key="2">
    <source>
        <dbReference type="Pfam" id="PF11412"/>
    </source>
</evidence>
<dbReference type="EMBL" id="SUKA01000003">
    <property type="protein sequence ID" value="TJY65750.1"/>
    <property type="molecule type" value="Genomic_DNA"/>
</dbReference>
<evidence type="ECO:0000313" key="3">
    <source>
        <dbReference type="EMBL" id="TJY65750.1"/>
    </source>
</evidence>
<name>A0A4U0H2D2_9SPHI</name>
<organism evidence="3 4">
    <name type="scientific">Sphingobacterium alkalisoli</name>
    <dbReference type="NCBI Taxonomy" id="1874115"/>
    <lineage>
        <taxon>Bacteria</taxon>
        <taxon>Pseudomonadati</taxon>
        <taxon>Bacteroidota</taxon>
        <taxon>Sphingobacteriia</taxon>
        <taxon>Sphingobacteriales</taxon>
        <taxon>Sphingobacteriaceae</taxon>
        <taxon>Sphingobacterium</taxon>
    </lineage>
</organism>
<keyword evidence="3" id="KW-0813">Transport</keyword>
<accession>A0A4U0H2D2</accession>
<feature type="signal peptide" evidence="1">
    <location>
        <begin position="1"/>
        <end position="19"/>
    </location>
</feature>
<feature type="chain" id="PRO_5020466143" evidence="1">
    <location>
        <begin position="20"/>
        <end position="148"/>
    </location>
</feature>
<reference evidence="3 4" key="1">
    <citation type="submission" date="2019-04" db="EMBL/GenBank/DDBJ databases">
        <title>Sphingobacterium olei sp. nov., isolated from oil-contaminated soil.</title>
        <authorList>
            <person name="Liu B."/>
        </authorList>
    </citation>
    <scope>NUCLEOTIDE SEQUENCE [LARGE SCALE GENOMIC DNA]</scope>
    <source>
        <strain evidence="3 4">Y3L14</strain>
    </source>
</reference>
<sequence>MKRLIIIITALFAFNAAQSQVYDPVKWTFAAKKISKDEAVLFLKATIDNGWNIYSQHIGEGGPVATSFSFTPSGDYQLSGKVLEPTPNKKFEKTFNMQVLYFNKEVVFQQKIKLKKGQTIVKGAVEFMVCNDQQCLPPDEKIFAINIK</sequence>
<evidence type="ECO:0000256" key="1">
    <source>
        <dbReference type="SAM" id="SignalP"/>
    </source>
</evidence>
<dbReference type="OrthoDB" id="767251at2"/>
<dbReference type="AlphaFoldDB" id="A0A4U0H2D2"/>
<dbReference type="Gene3D" id="2.60.40.1250">
    <property type="entry name" value="Thiol:disulfide interchange protein DsbD, N-terminal domain"/>
    <property type="match status" value="1"/>
</dbReference>
<dbReference type="InterPro" id="IPR028250">
    <property type="entry name" value="DsbDN"/>
</dbReference>
<comment type="caution">
    <text evidence="3">The sequence shown here is derived from an EMBL/GenBank/DDBJ whole genome shotgun (WGS) entry which is preliminary data.</text>
</comment>
<keyword evidence="1" id="KW-0732">Signal</keyword>
<protein>
    <submittedName>
        <fullName evidence="3">Sugar transporter</fullName>
    </submittedName>
</protein>
<keyword evidence="3" id="KW-0762">Sugar transport</keyword>
<keyword evidence="4" id="KW-1185">Reference proteome</keyword>
<dbReference type="InterPro" id="IPR036929">
    <property type="entry name" value="DsbDN_sf"/>
</dbReference>